<protein>
    <submittedName>
        <fullName evidence="1">Uncharacterized protein</fullName>
    </submittedName>
</protein>
<keyword evidence="2" id="KW-1185">Reference proteome</keyword>
<organism evidence="1 2">
    <name type="scientific">Hamiltosporidium tvaerminnensis</name>
    <dbReference type="NCBI Taxonomy" id="1176355"/>
    <lineage>
        <taxon>Eukaryota</taxon>
        <taxon>Fungi</taxon>
        <taxon>Fungi incertae sedis</taxon>
        <taxon>Microsporidia</taxon>
        <taxon>Dubosqiidae</taxon>
        <taxon>Hamiltosporidium</taxon>
    </lineage>
</organism>
<name>A0A4Q9M152_9MICR</name>
<dbReference type="EMBL" id="PITK01000293">
    <property type="protein sequence ID" value="TBU16707.1"/>
    <property type="molecule type" value="Genomic_DNA"/>
</dbReference>
<dbReference type="VEuPathDB" id="MicrosporidiaDB:CWI38_0293p0040"/>
<gene>
    <name evidence="1" type="ORF">CWI38_0293p0040</name>
</gene>
<dbReference type="Proteomes" id="UP000292282">
    <property type="component" value="Unassembled WGS sequence"/>
</dbReference>
<proteinExistence type="predicted"/>
<evidence type="ECO:0000313" key="2">
    <source>
        <dbReference type="Proteomes" id="UP000292282"/>
    </source>
</evidence>
<evidence type="ECO:0000313" key="1">
    <source>
        <dbReference type="EMBL" id="TBU16707.1"/>
    </source>
</evidence>
<comment type="caution">
    <text evidence="1">The sequence shown here is derived from an EMBL/GenBank/DDBJ whole genome shotgun (WGS) entry which is preliminary data.</text>
</comment>
<sequence length="244" mass="28873">MFCASMKDKRFLKVSKYSIFLSFILCSMMFCFPIGRKIIFYQLDNATDGHEYLNSTVFTNCRIESHLIKLKPNELYYENNFERRCIFNCLKDSIEITIPNIETSPCNFKENKESEIETITPNICSIDASAIKFLEGFLSSYHLLQENITLKYFFKLLYLFEARNIRFDQKFVKIIEILVLSLLKTGKSDADNFQEEMVNGFRIDLLSEECSFFVFKILFEFLFPSLKIKDIDRFSSSTYMHIRH</sequence>
<accession>A0A4Q9M152</accession>
<dbReference type="AlphaFoldDB" id="A0A4Q9M152"/>
<reference evidence="1 2" key="1">
    <citation type="submission" date="2017-12" db="EMBL/GenBank/DDBJ databases">
        <authorList>
            <person name="Pombert J.-F."/>
            <person name="Haag K.L."/>
            <person name="Ebert D."/>
        </authorList>
    </citation>
    <scope>NUCLEOTIDE SEQUENCE [LARGE SCALE GENOMIC DNA]</scope>
    <source>
        <strain evidence="1">IL-G-3</strain>
    </source>
</reference>